<organism evidence="1">
    <name type="scientific">uncultured Rubrobacteraceae bacterium</name>
    <dbReference type="NCBI Taxonomy" id="349277"/>
    <lineage>
        <taxon>Bacteria</taxon>
        <taxon>Bacillati</taxon>
        <taxon>Actinomycetota</taxon>
        <taxon>Rubrobacteria</taxon>
        <taxon>Rubrobacterales</taxon>
        <taxon>Rubrobacteraceae</taxon>
        <taxon>environmental samples</taxon>
    </lineage>
</organism>
<accession>A0A6J4QSV3</accession>
<gene>
    <name evidence="1" type="ORF">AVDCRST_MAG02-1327</name>
</gene>
<dbReference type="InterPro" id="IPR023393">
    <property type="entry name" value="START-like_dom_sf"/>
</dbReference>
<evidence type="ECO:0008006" key="2">
    <source>
        <dbReference type="Google" id="ProtNLM"/>
    </source>
</evidence>
<proteinExistence type="predicted"/>
<dbReference type="SUPFAM" id="SSF55961">
    <property type="entry name" value="Bet v1-like"/>
    <property type="match status" value="1"/>
</dbReference>
<name>A0A6J4QSV3_9ACTN</name>
<dbReference type="Gene3D" id="3.30.530.20">
    <property type="match status" value="1"/>
</dbReference>
<dbReference type="Pfam" id="PF10604">
    <property type="entry name" value="Polyketide_cyc2"/>
    <property type="match status" value="1"/>
</dbReference>
<sequence length="148" mass="16343">MSGEGKGAVTIEQHIAVPPGMVADFVGDFRNAGQWMVGVEGIEPLGEDLYRLEIDSPIGRIRPEVKVLEHNATTVRWAYASAVEGGGRVDIFPDANGGCRVSYEGEFHLKRGFLDRAARFVGAERFARTNGERSLFRLKHLMEARRLG</sequence>
<reference evidence="1" key="1">
    <citation type="submission" date="2020-02" db="EMBL/GenBank/DDBJ databases">
        <authorList>
            <person name="Meier V. D."/>
        </authorList>
    </citation>
    <scope>NUCLEOTIDE SEQUENCE</scope>
    <source>
        <strain evidence="1">AVDCRST_MAG02</strain>
    </source>
</reference>
<protein>
    <recommendedName>
        <fullName evidence="2">Polyketide cyclase/dehydrase</fullName>
    </recommendedName>
</protein>
<dbReference type="AlphaFoldDB" id="A0A6J4QSV3"/>
<dbReference type="InterPro" id="IPR019587">
    <property type="entry name" value="Polyketide_cyclase/dehydratase"/>
</dbReference>
<evidence type="ECO:0000313" key="1">
    <source>
        <dbReference type="EMBL" id="CAA9454232.1"/>
    </source>
</evidence>
<dbReference type="EMBL" id="CADCVH010000044">
    <property type="protein sequence ID" value="CAA9454232.1"/>
    <property type="molecule type" value="Genomic_DNA"/>
</dbReference>